<dbReference type="GO" id="GO:0016020">
    <property type="term" value="C:membrane"/>
    <property type="evidence" value="ECO:0007669"/>
    <property type="project" value="TreeGrafter"/>
</dbReference>
<protein>
    <submittedName>
        <fullName evidence="5">Aspartyl/asparaginyl beta-hydroxylase domain-containing protein</fullName>
    </submittedName>
</protein>
<dbReference type="PANTHER" id="PTHR46332:SF5">
    <property type="entry name" value="ASPARTATE BETA-HYDROXYLASE DOMAIN CONTAINING 2"/>
    <property type="match status" value="1"/>
</dbReference>
<dbReference type="RefSeq" id="WP_198099319.1">
    <property type="nucleotide sequence ID" value="NZ_JAEDAL010000001.1"/>
</dbReference>
<sequence>MSALNAGLQRARALLEDRQALAAELQLRRLVQEHPGSPVPRAWLGALALQREDAEQAIEWFEGARTLLPDDADLVAQLAQAHCEAQAADKALVLLREFVAGHPAAYETQLVLANLLDEMGQSAASVAVGLRALTAAQARGQWMDVTTTPPHLHDGVAWWSERVRKERKALAQSVLDEQVARFGRSEMRRFEDCVRYFLGEAPELAPPQSRQQPKFLYFPGLPEGPYHDPALQPWLPELLAAYPQIRAEGLAMLGGDGTGREDFLGFKPGDDRSKYVGGDGANPAWDAWFFYRHGQRYEANHRLAPATSAALSRIELCEVEGQAPEICFSLLAPGSLIKRHFGVTNTRLVFHLPLRVPSGCALHVFGDAPHEWQEGRPMMFDDTFEHEAWNRSDAPRLILLMDCWNPHLTLPERHAVRQFAERMTRFENADSLS</sequence>
<dbReference type="EMBL" id="JAEDAL010000001">
    <property type="protein sequence ID" value="MBH9551717.1"/>
    <property type="molecule type" value="Genomic_DNA"/>
</dbReference>
<evidence type="ECO:0000256" key="3">
    <source>
        <dbReference type="ARBA" id="ARBA00023002"/>
    </source>
</evidence>
<dbReference type="SUPFAM" id="SSF48452">
    <property type="entry name" value="TPR-like"/>
    <property type="match status" value="1"/>
</dbReference>
<keyword evidence="2" id="KW-0223">Dioxygenase</keyword>
<dbReference type="GO" id="GO:0051213">
    <property type="term" value="F:dioxygenase activity"/>
    <property type="evidence" value="ECO:0007669"/>
    <property type="project" value="UniProtKB-KW"/>
</dbReference>
<comment type="similarity">
    <text evidence="1">Belongs to the aspartyl/asparaginyl beta-hydroxylase family.</text>
</comment>
<organism evidence="5 6">
    <name type="scientific">Inhella gelatinilytica</name>
    <dbReference type="NCBI Taxonomy" id="2795030"/>
    <lineage>
        <taxon>Bacteria</taxon>
        <taxon>Pseudomonadati</taxon>
        <taxon>Pseudomonadota</taxon>
        <taxon>Betaproteobacteria</taxon>
        <taxon>Burkholderiales</taxon>
        <taxon>Sphaerotilaceae</taxon>
        <taxon>Inhella</taxon>
    </lineage>
</organism>
<name>A0A931NC86_9BURK</name>
<evidence type="ECO:0000259" key="4">
    <source>
        <dbReference type="Pfam" id="PF05118"/>
    </source>
</evidence>
<dbReference type="InterPro" id="IPR007803">
    <property type="entry name" value="Asp/Arg/Pro-Hydrxlase"/>
</dbReference>
<proteinExistence type="inferred from homology"/>
<dbReference type="InterPro" id="IPR027443">
    <property type="entry name" value="IPNS-like_sf"/>
</dbReference>
<dbReference type="InterPro" id="IPR011990">
    <property type="entry name" value="TPR-like_helical_dom_sf"/>
</dbReference>
<dbReference type="Gene3D" id="1.25.40.10">
    <property type="entry name" value="Tetratricopeptide repeat domain"/>
    <property type="match status" value="1"/>
</dbReference>
<dbReference type="InterPro" id="IPR051821">
    <property type="entry name" value="Asp/Asn_beta-hydroxylase"/>
</dbReference>
<evidence type="ECO:0000313" key="6">
    <source>
        <dbReference type="Proteomes" id="UP000620139"/>
    </source>
</evidence>
<dbReference type="Gene3D" id="2.60.120.330">
    <property type="entry name" value="B-lactam Antibiotic, Isopenicillin N Synthase, Chain"/>
    <property type="match status" value="1"/>
</dbReference>
<dbReference type="PANTHER" id="PTHR46332">
    <property type="entry name" value="ASPARTATE BETA-HYDROXYLASE DOMAIN-CONTAINING PROTEIN 2"/>
    <property type="match status" value="1"/>
</dbReference>
<dbReference type="Proteomes" id="UP000620139">
    <property type="component" value="Unassembled WGS sequence"/>
</dbReference>
<feature type="domain" description="Aspartyl/asparaginy/proline hydroxylase" evidence="4">
    <location>
        <begin position="242"/>
        <end position="406"/>
    </location>
</feature>
<keyword evidence="3" id="KW-0560">Oxidoreductase</keyword>
<gene>
    <name evidence="5" type="ORF">I7X43_02545</name>
</gene>
<comment type="caution">
    <text evidence="5">The sequence shown here is derived from an EMBL/GenBank/DDBJ whole genome shotgun (WGS) entry which is preliminary data.</text>
</comment>
<dbReference type="AlphaFoldDB" id="A0A931NC86"/>
<dbReference type="Pfam" id="PF05118">
    <property type="entry name" value="Asp_Arg_Hydrox"/>
    <property type="match status" value="1"/>
</dbReference>
<evidence type="ECO:0000256" key="1">
    <source>
        <dbReference type="ARBA" id="ARBA00007730"/>
    </source>
</evidence>
<evidence type="ECO:0000256" key="2">
    <source>
        <dbReference type="ARBA" id="ARBA00022964"/>
    </source>
</evidence>
<reference evidence="5" key="1">
    <citation type="submission" date="2020-12" db="EMBL/GenBank/DDBJ databases">
        <title>The genome sequence of Inhella sp. 4Y17.</title>
        <authorList>
            <person name="Liu Y."/>
        </authorList>
    </citation>
    <scope>NUCLEOTIDE SEQUENCE</scope>
    <source>
        <strain evidence="5">4Y10</strain>
    </source>
</reference>
<dbReference type="SUPFAM" id="SSF51197">
    <property type="entry name" value="Clavaminate synthase-like"/>
    <property type="match status" value="1"/>
</dbReference>
<accession>A0A931NC86</accession>
<keyword evidence="6" id="KW-1185">Reference proteome</keyword>
<evidence type="ECO:0000313" key="5">
    <source>
        <dbReference type="EMBL" id="MBH9551717.1"/>
    </source>
</evidence>